<evidence type="ECO:0000256" key="1">
    <source>
        <dbReference type="SAM" id="MobiDB-lite"/>
    </source>
</evidence>
<dbReference type="EMBL" id="LAXJ01000027">
    <property type="protein sequence ID" value="KRS10706.1"/>
    <property type="molecule type" value="Genomic_DNA"/>
</dbReference>
<organism evidence="2 3">
    <name type="scientific">Roseovarius atlanticus</name>
    <dbReference type="NCBI Taxonomy" id="1641875"/>
    <lineage>
        <taxon>Bacteria</taxon>
        <taxon>Pseudomonadati</taxon>
        <taxon>Pseudomonadota</taxon>
        <taxon>Alphaproteobacteria</taxon>
        <taxon>Rhodobacterales</taxon>
        <taxon>Roseobacteraceae</taxon>
        <taxon>Roseovarius</taxon>
    </lineage>
</organism>
<evidence type="ECO:0008006" key="4">
    <source>
        <dbReference type="Google" id="ProtNLM"/>
    </source>
</evidence>
<dbReference type="AlphaFoldDB" id="A0A0T5NP76"/>
<comment type="caution">
    <text evidence="2">The sequence shown here is derived from an EMBL/GenBank/DDBJ whole genome shotgun (WGS) entry which is preliminary data.</text>
</comment>
<keyword evidence="3" id="KW-1185">Reference proteome</keyword>
<evidence type="ECO:0000313" key="2">
    <source>
        <dbReference type="EMBL" id="KRS10706.1"/>
    </source>
</evidence>
<feature type="region of interest" description="Disordered" evidence="1">
    <location>
        <begin position="86"/>
        <end position="105"/>
    </location>
</feature>
<dbReference type="InterPro" id="IPR008868">
    <property type="entry name" value="TniB"/>
</dbReference>
<accession>A0A0T5NP76</accession>
<dbReference type="SUPFAM" id="SSF52540">
    <property type="entry name" value="P-loop containing nucleoside triphosphate hydrolases"/>
    <property type="match status" value="1"/>
</dbReference>
<dbReference type="PATRIC" id="fig|1641875.4.peg.2418"/>
<gene>
    <name evidence="2" type="ORF">XM53_19395</name>
</gene>
<dbReference type="Gene3D" id="3.40.50.300">
    <property type="entry name" value="P-loop containing nucleotide triphosphate hydrolases"/>
    <property type="match status" value="1"/>
</dbReference>
<dbReference type="Proteomes" id="UP000051295">
    <property type="component" value="Unassembled WGS sequence"/>
</dbReference>
<name>A0A0T5NP76_9RHOB</name>
<protein>
    <recommendedName>
        <fullName evidence="4">TniB protein</fullName>
    </recommendedName>
</protein>
<reference evidence="2 3" key="1">
    <citation type="submission" date="2015-04" db="EMBL/GenBank/DDBJ databases">
        <title>The draft genome sequence of Roseovarius sp.R12b.</title>
        <authorList>
            <person name="Li G."/>
            <person name="Lai Q."/>
            <person name="Shao Z."/>
            <person name="Yan P."/>
        </authorList>
    </citation>
    <scope>NUCLEOTIDE SEQUENCE [LARGE SCALE GENOMIC DNA]</scope>
    <source>
        <strain evidence="2 3">R12B</strain>
    </source>
</reference>
<dbReference type="InterPro" id="IPR027417">
    <property type="entry name" value="P-loop_NTPase"/>
</dbReference>
<sequence>MQPNPENTIAAFGQRRAEARRVVVLCERKSKCRFIRRVAYCLRNPVTAEPCRFTADKETRGIAVIEAAGGGKTIAIRTVLQSTSALQKNPETGLPRSLEIQTPSPATHKSVGLAILEATGMSGVSSSARAWEIWSAVRNRLGQMGITVLWLDEAQDLVMAQSANETETTLRTIKTLMQGENVVIPILSGTRRLGEMPSFDPQVSRRFTKIAPSDLDHSSDQDNIFGMIDAYCNEAGISARLPEDLAVRLMTGSRYRFGRAIETIVNAIECAILDGEVFLTVDHFAEAWAMQEGCDPGSNIFFAPDWMSIPLDAEAEEYEQARSKRQKKKIERG</sequence>
<proteinExistence type="predicted"/>
<evidence type="ECO:0000313" key="3">
    <source>
        <dbReference type="Proteomes" id="UP000051295"/>
    </source>
</evidence>
<dbReference type="Pfam" id="PF05621">
    <property type="entry name" value="TniB"/>
    <property type="match status" value="1"/>
</dbReference>